<dbReference type="Gene3D" id="1.10.357.10">
    <property type="entry name" value="Tetracycline Repressor, domain 2"/>
    <property type="match status" value="1"/>
</dbReference>
<protein>
    <submittedName>
        <fullName evidence="4">DNA-binding transcriptional regulator, AcrR family</fullName>
    </submittedName>
</protein>
<dbReference type="SUPFAM" id="SSF46689">
    <property type="entry name" value="Homeodomain-like"/>
    <property type="match status" value="1"/>
</dbReference>
<dbReference type="EMBL" id="FNPI01000011">
    <property type="protein sequence ID" value="SDZ39649.1"/>
    <property type="molecule type" value="Genomic_DNA"/>
</dbReference>
<organism evidence="4 5">
    <name type="scientific">Evansella caseinilytica</name>
    <dbReference type="NCBI Taxonomy" id="1503961"/>
    <lineage>
        <taxon>Bacteria</taxon>
        <taxon>Bacillati</taxon>
        <taxon>Bacillota</taxon>
        <taxon>Bacilli</taxon>
        <taxon>Bacillales</taxon>
        <taxon>Bacillaceae</taxon>
        <taxon>Evansella</taxon>
    </lineage>
</organism>
<sequence>MVSSRKQMTSEKIIDAAIELFSRNGYEGVTTEEIAAEAGFSEKTLFRHFKSKQNLLEQAIDRYHYADEMRAIFDNKLSWNLEEDLSLISENYHRIMYRNRKMLQIIMKVGKNLPGLHQYAHRHPQALQEYLTDYFAEMKRQQKLFAADEEKIAIMFLYMNFGLAQGRMNESPAFSDNEFKEILKESVALFTRGLTP</sequence>
<reference evidence="5" key="1">
    <citation type="submission" date="2016-10" db="EMBL/GenBank/DDBJ databases">
        <authorList>
            <person name="Varghese N."/>
            <person name="Submissions S."/>
        </authorList>
    </citation>
    <scope>NUCLEOTIDE SEQUENCE [LARGE SCALE GENOMIC DNA]</scope>
    <source>
        <strain evidence="5">SP</strain>
    </source>
</reference>
<gene>
    <name evidence="4" type="ORF">SAMN05421736_111154</name>
</gene>
<evidence type="ECO:0000256" key="1">
    <source>
        <dbReference type="ARBA" id="ARBA00023125"/>
    </source>
</evidence>
<feature type="domain" description="HTH tetR-type" evidence="3">
    <location>
        <begin position="7"/>
        <end position="67"/>
    </location>
</feature>
<keyword evidence="1 2" id="KW-0238">DNA-binding</keyword>
<dbReference type="STRING" id="1503961.SAMN05421736_111154"/>
<dbReference type="AlphaFoldDB" id="A0A1H3SRA3"/>
<keyword evidence="5" id="KW-1185">Reference proteome</keyword>
<dbReference type="GO" id="GO:0003700">
    <property type="term" value="F:DNA-binding transcription factor activity"/>
    <property type="evidence" value="ECO:0007669"/>
    <property type="project" value="TreeGrafter"/>
</dbReference>
<feature type="DNA-binding region" description="H-T-H motif" evidence="2">
    <location>
        <begin position="30"/>
        <end position="49"/>
    </location>
</feature>
<evidence type="ECO:0000256" key="2">
    <source>
        <dbReference type="PROSITE-ProRule" id="PRU00335"/>
    </source>
</evidence>
<dbReference type="InterPro" id="IPR050109">
    <property type="entry name" value="HTH-type_TetR-like_transc_reg"/>
</dbReference>
<dbReference type="PANTHER" id="PTHR30055">
    <property type="entry name" value="HTH-TYPE TRANSCRIPTIONAL REGULATOR RUTR"/>
    <property type="match status" value="1"/>
</dbReference>
<accession>A0A1H3SRA3</accession>
<dbReference type="PRINTS" id="PR00455">
    <property type="entry name" value="HTHTETR"/>
</dbReference>
<dbReference type="Pfam" id="PF00440">
    <property type="entry name" value="TetR_N"/>
    <property type="match status" value="1"/>
</dbReference>
<proteinExistence type="predicted"/>
<dbReference type="InterPro" id="IPR009057">
    <property type="entry name" value="Homeodomain-like_sf"/>
</dbReference>
<evidence type="ECO:0000313" key="4">
    <source>
        <dbReference type="EMBL" id="SDZ39649.1"/>
    </source>
</evidence>
<evidence type="ECO:0000313" key="5">
    <source>
        <dbReference type="Proteomes" id="UP000198935"/>
    </source>
</evidence>
<name>A0A1H3SRA3_9BACI</name>
<dbReference type="InterPro" id="IPR001647">
    <property type="entry name" value="HTH_TetR"/>
</dbReference>
<dbReference type="Proteomes" id="UP000198935">
    <property type="component" value="Unassembled WGS sequence"/>
</dbReference>
<evidence type="ECO:0000259" key="3">
    <source>
        <dbReference type="PROSITE" id="PS50977"/>
    </source>
</evidence>
<dbReference type="GO" id="GO:0000976">
    <property type="term" value="F:transcription cis-regulatory region binding"/>
    <property type="evidence" value="ECO:0007669"/>
    <property type="project" value="TreeGrafter"/>
</dbReference>
<dbReference type="PROSITE" id="PS50977">
    <property type="entry name" value="HTH_TETR_2"/>
    <property type="match status" value="1"/>
</dbReference>
<dbReference type="PANTHER" id="PTHR30055:SF226">
    <property type="entry name" value="HTH-TYPE TRANSCRIPTIONAL REGULATOR PKSA"/>
    <property type="match status" value="1"/>
</dbReference>